<dbReference type="EMBL" id="NEDP02005425">
    <property type="protein sequence ID" value="OWF41037.1"/>
    <property type="molecule type" value="Genomic_DNA"/>
</dbReference>
<organism evidence="2 3">
    <name type="scientific">Mizuhopecten yessoensis</name>
    <name type="common">Japanese scallop</name>
    <name type="synonym">Patinopecten yessoensis</name>
    <dbReference type="NCBI Taxonomy" id="6573"/>
    <lineage>
        <taxon>Eukaryota</taxon>
        <taxon>Metazoa</taxon>
        <taxon>Spiralia</taxon>
        <taxon>Lophotrochozoa</taxon>
        <taxon>Mollusca</taxon>
        <taxon>Bivalvia</taxon>
        <taxon>Autobranchia</taxon>
        <taxon>Pteriomorphia</taxon>
        <taxon>Pectinida</taxon>
        <taxon>Pectinoidea</taxon>
        <taxon>Pectinidae</taxon>
        <taxon>Mizuhopecten</taxon>
    </lineage>
</organism>
<sequence length="232" mass="25826">MYRSSVRPGNCTPVHAFLTAKPPKPPCWLDLKVQNQRASSDEGGSKSSPVSQQQQINVIPRSSKPGKRMRAKIHRTRSQYCIESEDLPDEVEMTMNLAETTPKEIGLRKQMYDDSVYMQETTRKCQNWLDSLEACGPPETVTSSGSDALSEGCDSQVDVEVPDDTMWYDDDPDVRPPYNSSTSSSDDERTTVQTKHIPRSLQSTVTPDKSSCLKGSSKKYHYRGIVAGDTGL</sequence>
<feature type="region of interest" description="Disordered" evidence="1">
    <location>
        <begin position="163"/>
        <end position="215"/>
    </location>
</feature>
<evidence type="ECO:0000256" key="1">
    <source>
        <dbReference type="SAM" id="MobiDB-lite"/>
    </source>
</evidence>
<keyword evidence="3" id="KW-1185">Reference proteome</keyword>
<feature type="compositionally biased region" description="Polar residues" evidence="1">
    <location>
        <begin position="45"/>
        <end position="57"/>
    </location>
</feature>
<accession>A0A210PX08</accession>
<evidence type="ECO:0000313" key="2">
    <source>
        <dbReference type="EMBL" id="OWF41037.1"/>
    </source>
</evidence>
<dbReference type="AlphaFoldDB" id="A0A210PX08"/>
<dbReference type="Proteomes" id="UP000242188">
    <property type="component" value="Unassembled WGS sequence"/>
</dbReference>
<dbReference type="OrthoDB" id="6154219at2759"/>
<feature type="compositionally biased region" description="Polar residues" evidence="1">
    <location>
        <begin position="200"/>
        <end position="209"/>
    </location>
</feature>
<evidence type="ECO:0000313" key="3">
    <source>
        <dbReference type="Proteomes" id="UP000242188"/>
    </source>
</evidence>
<feature type="compositionally biased region" description="Basic residues" evidence="1">
    <location>
        <begin position="64"/>
        <end position="74"/>
    </location>
</feature>
<feature type="compositionally biased region" description="Acidic residues" evidence="1">
    <location>
        <begin position="163"/>
        <end position="172"/>
    </location>
</feature>
<comment type="caution">
    <text evidence="2">The sequence shown here is derived from an EMBL/GenBank/DDBJ whole genome shotgun (WGS) entry which is preliminary data.</text>
</comment>
<proteinExistence type="predicted"/>
<protein>
    <submittedName>
        <fullName evidence="2">Uncharacterized protein</fullName>
    </submittedName>
</protein>
<reference evidence="2 3" key="1">
    <citation type="journal article" date="2017" name="Nat. Ecol. Evol.">
        <title>Scallop genome provides insights into evolution of bilaterian karyotype and development.</title>
        <authorList>
            <person name="Wang S."/>
            <person name="Zhang J."/>
            <person name="Jiao W."/>
            <person name="Li J."/>
            <person name="Xun X."/>
            <person name="Sun Y."/>
            <person name="Guo X."/>
            <person name="Huan P."/>
            <person name="Dong B."/>
            <person name="Zhang L."/>
            <person name="Hu X."/>
            <person name="Sun X."/>
            <person name="Wang J."/>
            <person name="Zhao C."/>
            <person name="Wang Y."/>
            <person name="Wang D."/>
            <person name="Huang X."/>
            <person name="Wang R."/>
            <person name="Lv J."/>
            <person name="Li Y."/>
            <person name="Zhang Z."/>
            <person name="Liu B."/>
            <person name="Lu W."/>
            <person name="Hui Y."/>
            <person name="Liang J."/>
            <person name="Zhou Z."/>
            <person name="Hou R."/>
            <person name="Li X."/>
            <person name="Liu Y."/>
            <person name="Li H."/>
            <person name="Ning X."/>
            <person name="Lin Y."/>
            <person name="Zhao L."/>
            <person name="Xing Q."/>
            <person name="Dou J."/>
            <person name="Li Y."/>
            <person name="Mao J."/>
            <person name="Guo H."/>
            <person name="Dou H."/>
            <person name="Li T."/>
            <person name="Mu C."/>
            <person name="Jiang W."/>
            <person name="Fu Q."/>
            <person name="Fu X."/>
            <person name="Miao Y."/>
            <person name="Liu J."/>
            <person name="Yu Q."/>
            <person name="Li R."/>
            <person name="Liao H."/>
            <person name="Li X."/>
            <person name="Kong Y."/>
            <person name="Jiang Z."/>
            <person name="Chourrout D."/>
            <person name="Li R."/>
            <person name="Bao Z."/>
        </authorList>
    </citation>
    <scope>NUCLEOTIDE SEQUENCE [LARGE SCALE GENOMIC DNA]</scope>
    <source>
        <strain evidence="2 3">PY_sf001</strain>
    </source>
</reference>
<name>A0A210PX08_MIZYE</name>
<feature type="region of interest" description="Disordered" evidence="1">
    <location>
        <begin position="22"/>
        <end position="74"/>
    </location>
</feature>
<gene>
    <name evidence="2" type="ORF">KP79_PYT17089</name>
</gene>